<dbReference type="Proteomes" id="UP000277236">
    <property type="component" value="Unassembled WGS sequence"/>
</dbReference>
<sequence>MTTTITPLDNSLNIKAPDVQVMSSNLGSMNSTLVTADVLYAKTLYLPNLYARFKRINNTMVIEHQRLGGACMRLMRDIESRIELLRKYDQELIETNDQTDVDDIQTERAYTLKNAMSMASAEALKLANALSAMKEAANRQQTLEFKKSLEQDVIRATAGLDETRTRLAGLQEERRVLSEAIDAIESKGFANIARDTLLTAEKIIALGLQPPQIAVITLAIEQMKATLEQGAEGINFIGLLKRRDSLRERIDKLFEQLSQREKEKQALAQRIELIECFHAMDDQRTLYVEQYQKVAQAVDSFIAINQAVAADDKQRSARFVSAGLQMVSYLQPIR</sequence>
<evidence type="ECO:0000256" key="1">
    <source>
        <dbReference type="SAM" id="Coils"/>
    </source>
</evidence>
<dbReference type="InterPro" id="IPR047760">
    <property type="entry name" value="XaxB-like"/>
</dbReference>
<dbReference type="AlphaFoldDB" id="A0A3M4LF40"/>
<accession>A0A3M4LF40</accession>
<dbReference type="OrthoDB" id="6832077at2"/>
<dbReference type="RefSeq" id="WP_122318646.1">
    <property type="nucleotide sequence ID" value="NZ_RBRE01000102.1"/>
</dbReference>
<feature type="coiled-coil region" evidence="1">
    <location>
        <begin position="243"/>
        <end position="270"/>
    </location>
</feature>
<proteinExistence type="predicted"/>
<dbReference type="EMBL" id="RBRE01000102">
    <property type="protein sequence ID" value="RMQ40105.1"/>
    <property type="molecule type" value="Genomic_DNA"/>
</dbReference>
<reference evidence="2 3" key="1">
    <citation type="submission" date="2018-08" db="EMBL/GenBank/DDBJ databases">
        <title>Recombination of ecologically and evolutionarily significant loci maintains genetic cohesion in the Pseudomonas syringae species complex.</title>
        <authorList>
            <person name="Dillon M."/>
            <person name="Thakur S."/>
            <person name="Almeida R.N.D."/>
            <person name="Weir B.S."/>
            <person name="Guttman D.S."/>
        </authorList>
    </citation>
    <scope>NUCLEOTIDE SEQUENCE [LARGE SCALE GENOMIC DNA]</scope>
    <source>
        <strain evidence="2 3">ICMP 3353</strain>
    </source>
</reference>
<evidence type="ECO:0000313" key="2">
    <source>
        <dbReference type="EMBL" id="RMQ40105.1"/>
    </source>
</evidence>
<evidence type="ECO:0008006" key="4">
    <source>
        <dbReference type="Google" id="ProtNLM"/>
    </source>
</evidence>
<dbReference type="NCBIfam" id="NF033927">
    <property type="entry name" value="alph_xenorhab_B"/>
    <property type="match status" value="1"/>
</dbReference>
<feature type="coiled-coil region" evidence="1">
    <location>
        <begin position="160"/>
        <end position="187"/>
    </location>
</feature>
<organism evidence="2 3">
    <name type="scientific">Pseudomonas cichorii</name>
    <dbReference type="NCBI Taxonomy" id="36746"/>
    <lineage>
        <taxon>Bacteria</taxon>
        <taxon>Pseudomonadati</taxon>
        <taxon>Pseudomonadota</taxon>
        <taxon>Gammaproteobacteria</taxon>
        <taxon>Pseudomonadales</taxon>
        <taxon>Pseudomonadaceae</taxon>
        <taxon>Pseudomonas</taxon>
    </lineage>
</organism>
<evidence type="ECO:0000313" key="3">
    <source>
        <dbReference type="Proteomes" id="UP000277236"/>
    </source>
</evidence>
<name>A0A3M4LF40_PSECI</name>
<comment type="caution">
    <text evidence="2">The sequence shown here is derived from an EMBL/GenBank/DDBJ whole genome shotgun (WGS) entry which is preliminary data.</text>
</comment>
<gene>
    <name evidence="2" type="ORF">ALQ04_03633</name>
</gene>
<keyword evidence="1" id="KW-0175">Coiled coil</keyword>
<protein>
    <recommendedName>
        <fullName evidence="4">Binary cytotoxin component</fullName>
    </recommendedName>
</protein>